<dbReference type="AlphaFoldDB" id="A0A812MQ95"/>
<protein>
    <submittedName>
        <fullName evidence="2">PsbV protein</fullName>
    </submittedName>
</protein>
<feature type="region of interest" description="Disordered" evidence="1">
    <location>
        <begin position="1"/>
        <end position="47"/>
    </location>
</feature>
<comment type="caution">
    <text evidence="2">The sequence shown here is derived from an EMBL/GenBank/DDBJ whole genome shotgun (WGS) entry which is preliminary data.</text>
</comment>
<gene>
    <name evidence="2" type="primary">psbV</name>
    <name evidence="2" type="ORF">SPIL2461_LOCUS6188</name>
</gene>
<evidence type="ECO:0000256" key="1">
    <source>
        <dbReference type="SAM" id="MobiDB-lite"/>
    </source>
</evidence>
<accession>A0A812MQ95</accession>
<evidence type="ECO:0000313" key="3">
    <source>
        <dbReference type="Proteomes" id="UP000649617"/>
    </source>
</evidence>
<feature type="compositionally biased region" description="Gly residues" evidence="1">
    <location>
        <begin position="21"/>
        <end position="34"/>
    </location>
</feature>
<feature type="compositionally biased region" description="Low complexity" evidence="1">
    <location>
        <begin position="35"/>
        <end position="46"/>
    </location>
</feature>
<dbReference type="EMBL" id="CAJNIZ010009179">
    <property type="protein sequence ID" value="CAE7277069.1"/>
    <property type="molecule type" value="Genomic_DNA"/>
</dbReference>
<dbReference type="Proteomes" id="UP000649617">
    <property type="component" value="Unassembled WGS sequence"/>
</dbReference>
<feature type="non-terminal residue" evidence="2">
    <location>
        <position position="1"/>
    </location>
</feature>
<dbReference type="OrthoDB" id="427098at2759"/>
<organism evidence="2 3">
    <name type="scientific">Symbiodinium pilosum</name>
    <name type="common">Dinoflagellate</name>
    <dbReference type="NCBI Taxonomy" id="2952"/>
    <lineage>
        <taxon>Eukaryota</taxon>
        <taxon>Sar</taxon>
        <taxon>Alveolata</taxon>
        <taxon>Dinophyceae</taxon>
        <taxon>Suessiales</taxon>
        <taxon>Symbiodiniaceae</taxon>
        <taxon>Symbiodinium</taxon>
    </lineage>
</organism>
<keyword evidence="3" id="KW-1185">Reference proteome</keyword>
<feature type="non-terminal residue" evidence="2">
    <location>
        <position position="209"/>
    </location>
</feature>
<proteinExistence type="predicted"/>
<evidence type="ECO:0000313" key="2">
    <source>
        <dbReference type="EMBL" id="CAE7277069.1"/>
    </source>
</evidence>
<name>A0A812MQ95_SYMPI</name>
<reference evidence="2" key="1">
    <citation type="submission" date="2021-02" db="EMBL/GenBank/DDBJ databases">
        <authorList>
            <person name="Dougan E. K."/>
            <person name="Rhodes N."/>
            <person name="Thang M."/>
            <person name="Chan C."/>
        </authorList>
    </citation>
    <scope>NUCLEOTIDE SEQUENCE</scope>
</reference>
<sequence>MLQEDPGESRGSPDTLTRRPGTGGPGTPGHGAAGTPGAPGVVAGPGSPWQYQLNARIRGRGVESPSSLGVRALSGTRTVVNAAARASYESALLAAVRRQIETFEEKVEKQISKLQVHGGKDASLARLEEKVSAAEGLQPRVERRLAELSGNFKGLSDEMQAQIRRVDLLDDRRWEWRHQVEEEMQKKCQGYEQQVQALASKLRGQLALE</sequence>